<organism evidence="1 2">
    <name type="scientific">Candidatus Sungbacteria bacterium RIFCSPLOWO2_12_FULL_41_11</name>
    <dbReference type="NCBI Taxonomy" id="1802286"/>
    <lineage>
        <taxon>Bacteria</taxon>
        <taxon>Candidatus Sungiibacteriota</taxon>
    </lineage>
</organism>
<dbReference type="Proteomes" id="UP000177171">
    <property type="component" value="Unassembled WGS sequence"/>
</dbReference>
<gene>
    <name evidence="1" type="ORF">A3G49_05660</name>
</gene>
<reference evidence="1 2" key="1">
    <citation type="journal article" date="2016" name="Nat. Commun.">
        <title>Thousands of microbial genomes shed light on interconnected biogeochemical processes in an aquifer system.</title>
        <authorList>
            <person name="Anantharaman K."/>
            <person name="Brown C.T."/>
            <person name="Hug L.A."/>
            <person name="Sharon I."/>
            <person name="Castelle C.J."/>
            <person name="Probst A.J."/>
            <person name="Thomas B.C."/>
            <person name="Singh A."/>
            <person name="Wilkins M.J."/>
            <person name="Karaoz U."/>
            <person name="Brodie E.L."/>
            <person name="Williams K.H."/>
            <person name="Hubbard S.S."/>
            <person name="Banfield J.F."/>
        </authorList>
    </citation>
    <scope>NUCLEOTIDE SEQUENCE [LARGE SCALE GENOMIC DNA]</scope>
</reference>
<dbReference type="InterPro" id="IPR035093">
    <property type="entry name" value="RelE/ParE_toxin_dom_sf"/>
</dbReference>
<dbReference type="Gene3D" id="3.30.2310.20">
    <property type="entry name" value="RelE-like"/>
    <property type="match status" value="1"/>
</dbReference>
<evidence type="ECO:0000313" key="2">
    <source>
        <dbReference type="Proteomes" id="UP000177171"/>
    </source>
</evidence>
<dbReference type="EMBL" id="MHQY01000005">
    <property type="protein sequence ID" value="OHA14668.1"/>
    <property type="molecule type" value="Genomic_DNA"/>
</dbReference>
<protein>
    <submittedName>
        <fullName evidence="1">Uncharacterized protein</fullName>
    </submittedName>
</protein>
<name>A0A1G2LSP0_9BACT</name>
<evidence type="ECO:0000313" key="1">
    <source>
        <dbReference type="EMBL" id="OHA14668.1"/>
    </source>
</evidence>
<dbReference type="AlphaFoldDB" id="A0A1G2LSP0"/>
<proteinExistence type="predicted"/>
<sequence>MEISVTKTFVRLYRKLTVAIREKADAKTKIFRKNPFYPSLRTKKLEPHHEEVWSFWINKDYRIKFRFVDSQKVHFLFIGNRKDIYS</sequence>
<dbReference type="SUPFAM" id="SSF143011">
    <property type="entry name" value="RelE-like"/>
    <property type="match status" value="1"/>
</dbReference>
<comment type="caution">
    <text evidence="1">The sequence shown here is derived from an EMBL/GenBank/DDBJ whole genome shotgun (WGS) entry which is preliminary data.</text>
</comment>
<accession>A0A1G2LSP0</accession>